<keyword evidence="11" id="KW-1185">Reference proteome</keyword>
<protein>
    <recommendedName>
        <fullName evidence="9">CAP-Gly domain-containing protein</fullName>
    </recommendedName>
</protein>
<name>A0AAN6Q9L6_9PEZI</name>
<dbReference type="Proteomes" id="UP001305647">
    <property type="component" value="Unassembled WGS sequence"/>
</dbReference>
<feature type="region of interest" description="Disordered" evidence="8">
    <location>
        <begin position="531"/>
        <end position="563"/>
    </location>
</feature>
<sequence>MSFTTTTTSTYNTATRHTLSRRPGRSGIATASTPNLNQLYTAQSSRLVPPAALARKGSVAALTQNSLASIPDDSAAYAYNSVLASDTMPMPQTPGRLGGGDDIAIGDTVEVPGSMTGTVKFIGAVGGRKGTFAGVELHPNYAPRGKNNGDVDGVYYFTTEQPGAGIFLPLSKAAKRDLPSMPGTPFPPTPASGGQKVASQNSTNFTPPTPGLPKFSQSVGPGRPGSPLGKKTRPSLPRPESPVRRLMTPGPRTTMATPAPKAGAPRFGSPTSANKLAQSVRGTAGDPSKRLPGHARKGSVGPRSVSVLGTTSNPNFADDDTMPMGVQRTQTNGSIGSVSSFAMKVRPASRAASRIGNHANEEELERLRAELEDRNCQLKDQASTLAEMESSLIELQGLIENSAGPPGQRRGSMDDKDSGQLRAQLREKNDKIAMLTAEFDAHRADFRSTIDTLEMASSETERVYEKRIEELMQEIQELQDRTADVDTIAAQLKQLEELVQELEEGLEDARRGEAEARGEVEFLRGEVERTRTELRREREKASVMNGANGTGNSGSMSKELEQKEDEIRGLKAIIHSLSRDSVPNDNSDRAPSQRPSSLRPHHGESIEDRLTREKLDREVAELRALLESKTTREEELERELETLRRGSVLTAVGPGHRASLGGGGGGGGGNNPDRSSMRDSRATVIAPPPASLGNNVELQQQQQQLKGLASPIKPNIRGSRTTELETMPESDAYSTATENSTLWCEICETSGHDILTCTNVFPDQQTKGSALGAIGSGKVTNGSIERREYVDDDDIDGNGGGGGGVGLVVSKSAPLSPVKTAAAPGRFISDPEPTPTLAAIAPGAGVGGGRTMANPMDSGPVAGKDSGVVDAGKWCALCERDGHDSVDCPFEDAF</sequence>
<feature type="compositionally biased region" description="Polar residues" evidence="8">
    <location>
        <begin position="579"/>
        <end position="596"/>
    </location>
</feature>
<feature type="coiled-coil region" evidence="7">
    <location>
        <begin position="612"/>
        <end position="646"/>
    </location>
</feature>
<reference evidence="10" key="1">
    <citation type="journal article" date="2023" name="Mol. Phylogenet. Evol.">
        <title>Genome-scale phylogeny and comparative genomics of the fungal order Sordariales.</title>
        <authorList>
            <person name="Hensen N."/>
            <person name="Bonometti L."/>
            <person name="Westerberg I."/>
            <person name="Brannstrom I.O."/>
            <person name="Guillou S."/>
            <person name="Cros-Aarteil S."/>
            <person name="Calhoun S."/>
            <person name="Haridas S."/>
            <person name="Kuo A."/>
            <person name="Mondo S."/>
            <person name="Pangilinan J."/>
            <person name="Riley R."/>
            <person name="LaButti K."/>
            <person name="Andreopoulos B."/>
            <person name="Lipzen A."/>
            <person name="Chen C."/>
            <person name="Yan M."/>
            <person name="Daum C."/>
            <person name="Ng V."/>
            <person name="Clum A."/>
            <person name="Steindorff A."/>
            <person name="Ohm R.A."/>
            <person name="Martin F."/>
            <person name="Silar P."/>
            <person name="Natvig D.O."/>
            <person name="Lalanne C."/>
            <person name="Gautier V."/>
            <person name="Ament-Velasquez S.L."/>
            <person name="Kruys A."/>
            <person name="Hutchinson M.I."/>
            <person name="Powell A.J."/>
            <person name="Barry K."/>
            <person name="Miller A.N."/>
            <person name="Grigoriev I.V."/>
            <person name="Debuchy R."/>
            <person name="Gladieux P."/>
            <person name="Hiltunen Thoren M."/>
            <person name="Johannesson H."/>
        </authorList>
    </citation>
    <scope>NUCLEOTIDE SEQUENCE</scope>
    <source>
        <strain evidence="10">CBS 757.83</strain>
    </source>
</reference>
<dbReference type="Pfam" id="PF16641">
    <property type="entry name" value="CLIP1_ZNF"/>
    <property type="match status" value="1"/>
</dbReference>
<evidence type="ECO:0000256" key="6">
    <source>
        <dbReference type="ARBA" id="ARBA00023212"/>
    </source>
</evidence>
<dbReference type="PANTHER" id="PTHR18916">
    <property type="entry name" value="DYNACTIN 1-RELATED MICROTUBULE-BINDING"/>
    <property type="match status" value="1"/>
</dbReference>
<keyword evidence="4" id="KW-0677">Repeat</keyword>
<reference evidence="10" key="2">
    <citation type="submission" date="2023-05" db="EMBL/GenBank/DDBJ databases">
        <authorList>
            <consortium name="Lawrence Berkeley National Laboratory"/>
            <person name="Steindorff A."/>
            <person name="Hensen N."/>
            <person name="Bonometti L."/>
            <person name="Westerberg I."/>
            <person name="Brannstrom I.O."/>
            <person name="Guillou S."/>
            <person name="Cros-Aarteil S."/>
            <person name="Calhoun S."/>
            <person name="Haridas S."/>
            <person name="Kuo A."/>
            <person name="Mondo S."/>
            <person name="Pangilinan J."/>
            <person name="Riley R."/>
            <person name="Labutti K."/>
            <person name="Andreopoulos B."/>
            <person name="Lipzen A."/>
            <person name="Chen C."/>
            <person name="Yanf M."/>
            <person name="Daum C."/>
            <person name="Ng V."/>
            <person name="Clum A."/>
            <person name="Ohm R."/>
            <person name="Martin F."/>
            <person name="Silar P."/>
            <person name="Natvig D."/>
            <person name="Lalanne C."/>
            <person name="Gautier V."/>
            <person name="Ament-Velasquez S.L."/>
            <person name="Kruys A."/>
            <person name="Hutchinson M.I."/>
            <person name="Powell A.J."/>
            <person name="Barry K."/>
            <person name="Miller A.N."/>
            <person name="Grigoriev I.V."/>
            <person name="Debuchy R."/>
            <person name="Gladieux P."/>
            <person name="Thoren M.H."/>
            <person name="Johannesson H."/>
        </authorList>
    </citation>
    <scope>NUCLEOTIDE SEQUENCE</scope>
    <source>
        <strain evidence="10">CBS 757.83</strain>
    </source>
</reference>
<feature type="compositionally biased region" description="Polar residues" evidence="8">
    <location>
        <begin position="269"/>
        <end position="281"/>
    </location>
</feature>
<dbReference type="InterPro" id="IPR032108">
    <property type="entry name" value="CLIP1_ZNF"/>
</dbReference>
<organism evidence="10 11">
    <name type="scientific">Parathielavia hyrcaniae</name>
    <dbReference type="NCBI Taxonomy" id="113614"/>
    <lineage>
        <taxon>Eukaryota</taxon>
        <taxon>Fungi</taxon>
        <taxon>Dikarya</taxon>
        <taxon>Ascomycota</taxon>
        <taxon>Pezizomycotina</taxon>
        <taxon>Sordariomycetes</taxon>
        <taxon>Sordariomycetidae</taxon>
        <taxon>Sordariales</taxon>
        <taxon>Chaetomiaceae</taxon>
        <taxon>Parathielavia</taxon>
    </lineage>
</organism>
<evidence type="ECO:0000256" key="1">
    <source>
        <dbReference type="ARBA" id="ARBA00004245"/>
    </source>
</evidence>
<feature type="region of interest" description="Disordered" evidence="8">
    <location>
        <begin position="647"/>
        <end position="681"/>
    </location>
</feature>
<keyword evidence="6" id="KW-0206">Cytoskeleton</keyword>
<feature type="compositionally biased region" description="Polar residues" evidence="8">
    <location>
        <begin position="197"/>
        <end position="206"/>
    </location>
</feature>
<dbReference type="PANTHER" id="PTHR18916:SF83">
    <property type="entry name" value="TIP ELONGATION PROTEIN 1"/>
    <property type="match status" value="1"/>
</dbReference>
<evidence type="ECO:0000256" key="5">
    <source>
        <dbReference type="ARBA" id="ARBA00023054"/>
    </source>
</evidence>
<feature type="compositionally biased region" description="Gly residues" evidence="8">
    <location>
        <begin position="660"/>
        <end position="670"/>
    </location>
</feature>
<dbReference type="Gene3D" id="2.30.30.190">
    <property type="entry name" value="CAP Gly-rich-like domain"/>
    <property type="match status" value="1"/>
</dbReference>
<comment type="caution">
    <text evidence="10">The sequence shown here is derived from an EMBL/GenBank/DDBJ whole genome shotgun (WGS) entry which is preliminary data.</text>
</comment>
<dbReference type="SMART" id="SM01052">
    <property type="entry name" value="CAP_GLY"/>
    <property type="match status" value="1"/>
</dbReference>
<dbReference type="InterPro" id="IPR036859">
    <property type="entry name" value="CAP-Gly_dom_sf"/>
</dbReference>
<evidence type="ECO:0000256" key="4">
    <source>
        <dbReference type="ARBA" id="ARBA00022737"/>
    </source>
</evidence>
<evidence type="ECO:0000256" key="8">
    <source>
        <dbReference type="SAM" id="MobiDB-lite"/>
    </source>
</evidence>
<evidence type="ECO:0000259" key="9">
    <source>
        <dbReference type="PROSITE" id="PS50245"/>
    </source>
</evidence>
<comment type="subcellular location">
    <subcellularLocation>
        <location evidence="1">Cytoplasm</location>
        <location evidence="1">Cytoskeleton</location>
    </subcellularLocation>
</comment>
<feature type="region of interest" description="Disordered" evidence="8">
    <location>
        <begin position="176"/>
        <end position="323"/>
    </location>
</feature>
<evidence type="ECO:0000256" key="3">
    <source>
        <dbReference type="ARBA" id="ARBA00022701"/>
    </source>
</evidence>
<keyword evidence="2" id="KW-0963">Cytoplasm</keyword>
<evidence type="ECO:0000313" key="10">
    <source>
        <dbReference type="EMBL" id="KAK4105471.1"/>
    </source>
</evidence>
<dbReference type="Pfam" id="PF01302">
    <property type="entry name" value="CAP_GLY"/>
    <property type="match status" value="1"/>
</dbReference>
<evidence type="ECO:0000256" key="7">
    <source>
        <dbReference type="SAM" id="Coils"/>
    </source>
</evidence>
<feature type="coiled-coil region" evidence="7">
    <location>
        <begin position="357"/>
        <end position="384"/>
    </location>
</feature>
<dbReference type="InterPro" id="IPR000938">
    <property type="entry name" value="CAP-Gly_domain"/>
</dbReference>
<feature type="compositionally biased region" description="Low complexity" evidence="8">
    <location>
        <begin position="1"/>
        <end position="17"/>
    </location>
</feature>
<feature type="compositionally biased region" description="Basic and acidic residues" evidence="8">
    <location>
        <begin position="531"/>
        <end position="541"/>
    </location>
</feature>
<proteinExistence type="predicted"/>
<feature type="domain" description="CAP-Gly" evidence="9">
    <location>
        <begin position="123"/>
        <end position="169"/>
    </location>
</feature>
<feature type="region of interest" description="Disordered" evidence="8">
    <location>
        <begin position="575"/>
        <end position="612"/>
    </location>
</feature>
<dbReference type="PROSITE" id="PS50245">
    <property type="entry name" value="CAP_GLY_2"/>
    <property type="match status" value="1"/>
</dbReference>
<dbReference type="Gene3D" id="1.20.5.1700">
    <property type="match status" value="1"/>
</dbReference>
<dbReference type="SUPFAM" id="SSF74924">
    <property type="entry name" value="Cap-Gly domain"/>
    <property type="match status" value="1"/>
</dbReference>
<keyword evidence="5 7" id="KW-0175">Coiled coil</keyword>
<evidence type="ECO:0000313" key="11">
    <source>
        <dbReference type="Proteomes" id="UP001305647"/>
    </source>
</evidence>
<feature type="compositionally biased region" description="Basic and acidic residues" evidence="8">
    <location>
        <begin position="601"/>
        <end position="612"/>
    </location>
</feature>
<gene>
    <name evidence="10" type="ORF">N658DRAFT_512913</name>
</gene>
<keyword evidence="3" id="KW-0493">Microtubule</keyword>
<dbReference type="AlphaFoldDB" id="A0AAN6Q9L6"/>
<dbReference type="EMBL" id="MU863625">
    <property type="protein sequence ID" value="KAK4105471.1"/>
    <property type="molecule type" value="Genomic_DNA"/>
</dbReference>
<feature type="region of interest" description="Disordered" evidence="8">
    <location>
        <begin position="1"/>
        <end position="33"/>
    </location>
</feature>
<evidence type="ECO:0000256" key="2">
    <source>
        <dbReference type="ARBA" id="ARBA00022490"/>
    </source>
</evidence>
<dbReference type="GO" id="GO:0005874">
    <property type="term" value="C:microtubule"/>
    <property type="evidence" value="ECO:0007669"/>
    <property type="project" value="UniProtKB-KW"/>
</dbReference>
<accession>A0AAN6Q9L6</accession>